<evidence type="ECO:0000259" key="22">
    <source>
        <dbReference type="Pfam" id="PF02225"/>
    </source>
</evidence>
<dbReference type="GO" id="GO:0006508">
    <property type="term" value="P:proteolysis"/>
    <property type="evidence" value="ECO:0007669"/>
    <property type="project" value="UniProtKB-KW"/>
</dbReference>
<dbReference type="InterPro" id="IPR001680">
    <property type="entry name" value="WD40_rpt"/>
</dbReference>
<dbReference type="InterPro" id="IPR011494">
    <property type="entry name" value="HIRA-like_C"/>
</dbReference>
<keyword evidence="27" id="KW-1185">Reference proteome</keyword>
<dbReference type="Gene3D" id="2.60.40.2310">
    <property type="match status" value="1"/>
</dbReference>
<dbReference type="SUPFAM" id="SSF50978">
    <property type="entry name" value="WD40 repeat-like"/>
    <property type="match status" value="1"/>
</dbReference>
<feature type="compositionally biased region" description="Basic and acidic residues" evidence="20">
    <location>
        <begin position="1666"/>
        <end position="1685"/>
    </location>
</feature>
<dbReference type="InterPro" id="IPR003137">
    <property type="entry name" value="PA_domain"/>
</dbReference>
<feature type="domain" description="Inhibitor I9" evidence="23">
    <location>
        <begin position="24"/>
        <end position="93"/>
    </location>
</feature>
<evidence type="ECO:0000256" key="12">
    <source>
        <dbReference type="ARBA" id="ARBA00023015"/>
    </source>
</evidence>
<dbReference type="Gene3D" id="3.30.70.80">
    <property type="entry name" value="Peptidase S8 propeptide/proteinase inhibitor I9"/>
    <property type="match status" value="1"/>
</dbReference>
<dbReference type="PROSITE" id="PS50082">
    <property type="entry name" value="WD_REPEATS_2"/>
    <property type="match status" value="4"/>
</dbReference>
<dbReference type="InterPro" id="IPR015943">
    <property type="entry name" value="WD40/YVTN_repeat-like_dom_sf"/>
</dbReference>
<dbReference type="InterPro" id="IPR015500">
    <property type="entry name" value="Peptidase_S8_subtilisin-rel"/>
</dbReference>
<dbReference type="SUPFAM" id="SSF52743">
    <property type="entry name" value="Subtilisin-like"/>
    <property type="match status" value="1"/>
</dbReference>
<dbReference type="GO" id="GO:0006355">
    <property type="term" value="P:regulation of DNA-templated transcription"/>
    <property type="evidence" value="ECO:0007669"/>
    <property type="project" value="InterPro"/>
</dbReference>
<dbReference type="Gene3D" id="2.130.10.10">
    <property type="entry name" value="YVTN repeat-like/Quinoprotein amine dehydrogenase"/>
    <property type="match status" value="2"/>
</dbReference>
<dbReference type="InterPro" id="IPR010259">
    <property type="entry name" value="S8pro/Inhibitor_I9"/>
</dbReference>
<protein>
    <recommendedName>
        <fullName evidence="4">Protein HIRA</fullName>
    </recommendedName>
    <alternativeName>
        <fullName evidence="16">Histone regulator protein</fullName>
    </alternativeName>
</protein>
<dbReference type="PANTHER" id="PTHR13831:SF0">
    <property type="entry name" value="PROTEIN HIRA"/>
    <property type="match status" value="1"/>
</dbReference>
<evidence type="ECO:0000256" key="7">
    <source>
        <dbReference type="ARBA" id="ARBA00022670"/>
    </source>
</evidence>
<evidence type="ECO:0000256" key="3">
    <source>
        <dbReference type="ARBA" id="ARBA00011073"/>
    </source>
</evidence>
<comment type="similarity">
    <text evidence="3 19">Belongs to the peptidase S8 family.</text>
</comment>
<feature type="region of interest" description="Disordered" evidence="20">
    <location>
        <begin position="1634"/>
        <end position="1740"/>
    </location>
</feature>
<organism evidence="26">
    <name type="scientific">Salvia splendens</name>
    <name type="common">Scarlet sage</name>
    <dbReference type="NCBI Taxonomy" id="180675"/>
    <lineage>
        <taxon>Eukaryota</taxon>
        <taxon>Viridiplantae</taxon>
        <taxon>Streptophyta</taxon>
        <taxon>Embryophyta</taxon>
        <taxon>Tracheophyta</taxon>
        <taxon>Spermatophyta</taxon>
        <taxon>Magnoliopsida</taxon>
        <taxon>eudicotyledons</taxon>
        <taxon>Gunneridae</taxon>
        <taxon>Pentapetalae</taxon>
        <taxon>asterids</taxon>
        <taxon>lamiids</taxon>
        <taxon>Lamiales</taxon>
        <taxon>Lamiaceae</taxon>
        <taxon>Nepetoideae</taxon>
        <taxon>Mentheae</taxon>
        <taxon>Salviinae</taxon>
        <taxon>Salvia</taxon>
        <taxon>Salvia subgen. Calosphace</taxon>
        <taxon>core Calosphace</taxon>
    </lineage>
</organism>
<evidence type="ECO:0000256" key="5">
    <source>
        <dbReference type="ARBA" id="ARBA00022491"/>
    </source>
</evidence>
<dbReference type="PROSITE" id="PS00138">
    <property type="entry name" value="SUBTILASE_SER"/>
    <property type="match status" value="1"/>
</dbReference>
<feature type="region of interest" description="Disordered" evidence="20">
    <location>
        <begin position="526"/>
        <end position="549"/>
    </location>
</feature>
<gene>
    <name evidence="26" type="ORF">SASPL_119443</name>
</gene>
<dbReference type="Pfam" id="PF02225">
    <property type="entry name" value="PA"/>
    <property type="match status" value="1"/>
</dbReference>
<feature type="domain" description="PA" evidence="22">
    <location>
        <begin position="325"/>
        <end position="403"/>
    </location>
</feature>
<dbReference type="GO" id="GO:0000785">
    <property type="term" value="C:chromatin"/>
    <property type="evidence" value="ECO:0007669"/>
    <property type="project" value="TreeGrafter"/>
</dbReference>
<dbReference type="FunFam" id="2.130.10.10:FF:000827">
    <property type="entry name" value="Protein HIRA"/>
    <property type="match status" value="1"/>
</dbReference>
<evidence type="ECO:0000259" key="23">
    <source>
        <dbReference type="Pfam" id="PF05922"/>
    </source>
</evidence>
<feature type="domain" description="Peptidase S8/S53" evidence="21">
    <location>
        <begin position="253"/>
        <end position="532"/>
    </location>
</feature>
<evidence type="ECO:0000259" key="24">
    <source>
        <dbReference type="Pfam" id="PF07569"/>
    </source>
</evidence>
<dbReference type="Pfam" id="PF07569">
    <property type="entry name" value="Hira"/>
    <property type="match status" value="1"/>
</dbReference>
<dbReference type="InterPro" id="IPR019775">
    <property type="entry name" value="WD40_repeat_CS"/>
</dbReference>
<reference evidence="26" key="1">
    <citation type="submission" date="2018-01" db="EMBL/GenBank/DDBJ databases">
        <authorList>
            <person name="Mao J.F."/>
        </authorList>
    </citation>
    <scope>NUCLEOTIDE SEQUENCE</scope>
    <source>
        <strain evidence="26">Huo1</strain>
        <tissue evidence="26">Leaf</tissue>
    </source>
</reference>
<dbReference type="GO" id="GO:0006338">
    <property type="term" value="P:chromatin remodeling"/>
    <property type="evidence" value="ECO:0007669"/>
    <property type="project" value="InterPro"/>
</dbReference>
<dbReference type="GO" id="GO:0006351">
    <property type="term" value="P:DNA-templated transcription"/>
    <property type="evidence" value="ECO:0007669"/>
    <property type="project" value="InterPro"/>
</dbReference>
<evidence type="ECO:0000256" key="17">
    <source>
        <dbReference type="PIRSR" id="PIRSR615500-1"/>
    </source>
</evidence>
<dbReference type="GO" id="GO:0000417">
    <property type="term" value="C:HIR complex"/>
    <property type="evidence" value="ECO:0007669"/>
    <property type="project" value="TreeGrafter"/>
</dbReference>
<dbReference type="InterPro" id="IPR000209">
    <property type="entry name" value="Peptidase_S8/S53_dom"/>
</dbReference>
<comment type="caution">
    <text evidence="26">The sequence shown here is derived from an EMBL/GenBank/DDBJ whole genome shotgun (WGS) entry which is preliminary data.</text>
</comment>
<proteinExistence type="inferred from homology"/>
<evidence type="ECO:0000256" key="10">
    <source>
        <dbReference type="ARBA" id="ARBA00022825"/>
    </source>
</evidence>
<keyword evidence="5" id="KW-0678">Repressor</keyword>
<dbReference type="CDD" id="cd02120">
    <property type="entry name" value="PA_subtilisin_like"/>
    <property type="match status" value="1"/>
</dbReference>
<dbReference type="GO" id="GO:0031491">
    <property type="term" value="F:nucleosome binding"/>
    <property type="evidence" value="ECO:0007669"/>
    <property type="project" value="TreeGrafter"/>
</dbReference>
<name>A0A8X8XQK3_SALSN</name>
<evidence type="ECO:0000259" key="25">
    <source>
        <dbReference type="Pfam" id="PF24105"/>
    </source>
</evidence>
<evidence type="ECO:0000256" key="8">
    <source>
        <dbReference type="ARBA" id="ARBA00022737"/>
    </source>
</evidence>
<evidence type="ECO:0000259" key="21">
    <source>
        <dbReference type="Pfam" id="PF00082"/>
    </source>
</evidence>
<dbReference type="EMBL" id="PNBA02000007">
    <property type="protein sequence ID" value="KAG6417289.1"/>
    <property type="molecule type" value="Genomic_DNA"/>
</dbReference>
<feature type="active site" description="Charge relay system" evidence="17 19">
    <location>
        <position position="197"/>
    </location>
</feature>
<dbReference type="Gene3D" id="3.40.50.200">
    <property type="entry name" value="Peptidase S8/S53 domain"/>
    <property type="match status" value="2"/>
</dbReference>
<evidence type="ECO:0000256" key="13">
    <source>
        <dbReference type="ARBA" id="ARBA00023054"/>
    </source>
</evidence>
<dbReference type="SMART" id="SM00320">
    <property type="entry name" value="WD40"/>
    <property type="match status" value="6"/>
</dbReference>
<evidence type="ECO:0000256" key="16">
    <source>
        <dbReference type="ARBA" id="ARBA00081931"/>
    </source>
</evidence>
<evidence type="ECO:0000256" key="15">
    <source>
        <dbReference type="ARBA" id="ARBA00023242"/>
    </source>
</evidence>
<keyword evidence="8" id="KW-0677">Repeat</keyword>
<sequence>MRRRETAVLPFFMYSDQQLLMMHYVVYMGEHSFEDSKSVITANHELLTSGAAVHHYMKTFRGFSAMLTSDQARKLQESDSVVSVFESKTSRIHTTHSWEFLGVTNLENSHQPLMDSTSDMIIGVIDSGVWPESKSFNDYELAPVPEKFKGVCSTGENFTLSNCNRSKILLPRIVADVGPLESFNETFFLSARDSDGHGTHTASTIAGSEVPNVSVFGIGKEALREEARQELDWQSTRLAGPPQSVYFGEASSIGTFHAFQKGVVVSASAGNSFLPGTVTNAAPWILTVAASTMDREIQSNIYLGNSQLIKGFSINPFQMNNFYGLVAGRASAAAGVPSANASDTLDPALVKGRIVVCTLEDILDSRNEKAATVKQAGGMGIILVDQLAEDITFQFEIPGTIISIQEAGKLQAYMVSNKNPVARISQTVTVQPTKPAPEMALFSSAGPNVISPDIIKSDVTAPGVNVLAAWSPLATANTAGRAIDYNIISGTSMSCPHVSALAAIVKSVHPSWSPAAIKSAIMTTATTQDNDRSSIRRHPNGTEASPFDYGSGHVNPAAAVDPGLVYDFDSNDVIDFLCSTGASPGQLKNLTGETTYCRNTTASSYDFNYPSIGVSDLKGNVSVHRTVTYFGEGPAVYKAEVDSPAGAYVSVTPNELCFKQTGEKMSFVINFTPYKGSNENFVFGALTWTDGTHVMKAEKPSWIKHGTTQIFSIDIQPGGLRFATGGGDHKVRIWNTKSVGREMQKDDSASKLLATLRDHFGSVNCVRWAKHGRYIASGSDDQVILVHERKPGSGTTEFGSGEPPDVENWKVAITLRGHTADVVDLNWSPDDSTLASGSLDNTIHVWDMSNGICTAVLRGHSSLVKGVAWDPIGSFIASQSDDKTVIIWRTSDWSLAHRTDGHWAKSLGSTFFRRLDWSPCGHFVTTTHGFQKPRHSAPVLERGEWSATFDFLGHNAPIIVAKFNHSMFRRTPSSSEDLKASPVGWSNGSSKVEGKDSTPYNVIAIGSQDRTITVWTTTSPRPLFVAKHFFFQSVVDLTWSPDGYSLFACSLDGTVATFHFEVSEIGYKLTDAEVDDLKRNRYGDVRGRQGNLAETPAQLLLEAASAKQTPNKKTHTAVPESQASLKPSVDLGVTKKISKTVVNAGKKIDEAIGHVSNKVASARMSTPVRQKEYRRPDGRKRIIPEAVGVTAHQETTSIDHHSEGLPLAMKSSDHGKDNNGVMYTGNGSREGSIRKVVGGSADLRERSGVTARASISENLIIEKVPASGSKDTSYNVEQVGQLPSGSSILSIRVFDNKQGEDAICMEARPREHAVNDIVGAGNTLTIRETELSCTRGSQNLWSDRISGKVTVLSGNSNFWAVGCEDGSLQVYTRCGRRAMPTLMIGSAAVFIDCDEFWKLLVVTRKASLYVWDLFNKTCLLQDSLASLVTTDLKSDAGTVKVISAKLSKSGSPLVVLATRHAYLFDMSLKCWLRVADDCFPASNFSSSWTLGPALGGELAALQVDVRKYLARKPGWSRVTDDGMQTRAHLEAQLASALALNSPNEYRQCLLSYVRYLAREADESRLREVCENFLGPPIGIAESGSDAKSPVWDPSILGMNKHKLLREDILPAMASNRKVQRLLNEFMDLLSEYDTAETNSEPKNPPQLTALSQPAKDVMDSNPPTVDKQDSDPAETSRENLVEPADHTLQAIDEMDPVTTTTQPQADSVQNTPQATEQMDIDVPASDQVENPAPSPKEKDS</sequence>
<dbReference type="InterPro" id="IPR036322">
    <property type="entry name" value="WD40_repeat_dom_sf"/>
</dbReference>
<dbReference type="InterPro" id="IPR023828">
    <property type="entry name" value="Peptidase_S8_Ser-AS"/>
</dbReference>
<dbReference type="InterPro" id="IPR037045">
    <property type="entry name" value="S8pro/Inhibitor_I9_sf"/>
</dbReference>
<evidence type="ECO:0000256" key="9">
    <source>
        <dbReference type="ARBA" id="ARBA00022801"/>
    </source>
</evidence>
<dbReference type="PROSITE" id="PS00678">
    <property type="entry name" value="WD_REPEATS_1"/>
    <property type="match status" value="1"/>
</dbReference>
<reference evidence="26" key="2">
    <citation type="submission" date="2020-08" db="EMBL/GenBank/DDBJ databases">
        <title>Plant Genome Project.</title>
        <authorList>
            <person name="Zhang R.-G."/>
        </authorList>
    </citation>
    <scope>NUCLEOTIDE SEQUENCE</scope>
    <source>
        <strain evidence="26">Huo1</strain>
        <tissue evidence="26">Leaf</tissue>
    </source>
</reference>
<accession>A0A8X8XQK3</accession>
<keyword evidence="11" id="KW-0156">Chromatin regulator</keyword>
<comment type="similarity">
    <text evidence="2">Belongs to the WD repeat HIR1 family.</text>
</comment>
<feature type="active site" description="Charge relay system" evidence="17 19">
    <location>
        <position position="492"/>
    </location>
</feature>
<dbReference type="CDD" id="cd00200">
    <property type="entry name" value="WD40"/>
    <property type="match status" value="1"/>
</dbReference>
<keyword evidence="10 19" id="KW-0720">Serine protease</keyword>
<dbReference type="GO" id="GO:0005634">
    <property type="term" value="C:nucleus"/>
    <property type="evidence" value="ECO:0007669"/>
    <property type="project" value="UniProtKB-SubCell"/>
</dbReference>
<dbReference type="PROSITE" id="PS51892">
    <property type="entry name" value="SUBTILASE"/>
    <property type="match status" value="1"/>
</dbReference>
<feature type="active site" description="Charge relay system" evidence="17 19">
    <location>
        <position position="126"/>
    </location>
</feature>
<dbReference type="InterPro" id="IPR055410">
    <property type="entry name" value="Beta-prop_CAF1B_HIR1"/>
</dbReference>
<keyword evidence="9 19" id="KW-0378">Hydrolase</keyword>
<dbReference type="InterPro" id="IPR031120">
    <property type="entry name" value="HIR1-like"/>
</dbReference>
<evidence type="ECO:0000256" key="2">
    <source>
        <dbReference type="ARBA" id="ARBA00007306"/>
    </source>
</evidence>
<keyword evidence="14" id="KW-0804">Transcription</keyword>
<keyword evidence="7 19" id="KW-0645">Protease</keyword>
<feature type="domain" description="Protein HIRA-like C-terminal" evidence="24">
    <location>
        <begin position="1375"/>
        <end position="1571"/>
    </location>
</feature>
<evidence type="ECO:0000256" key="1">
    <source>
        <dbReference type="ARBA" id="ARBA00004123"/>
    </source>
</evidence>
<evidence type="ECO:0000256" key="19">
    <source>
        <dbReference type="PROSITE-ProRule" id="PRU01240"/>
    </source>
</evidence>
<feature type="repeat" description="WD" evidence="18">
    <location>
        <begin position="815"/>
        <end position="856"/>
    </location>
</feature>
<dbReference type="InterPro" id="IPR036852">
    <property type="entry name" value="Peptidase_S8/S53_dom_sf"/>
</dbReference>
<comment type="subcellular location">
    <subcellularLocation>
        <location evidence="1">Nucleus</location>
    </subcellularLocation>
</comment>
<dbReference type="Pfam" id="PF05922">
    <property type="entry name" value="Inhibitor_I9"/>
    <property type="match status" value="1"/>
</dbReference>
<dbReference type="Pfam" id="PF00082">
    <property type="entry name" value="Peptidase_S8"/>
    <property type="match status" value="1"/>
</dbReference>
<dbReference type="PROSITE" id="PS50294">
    <property type="entry name" value="WD_REPEATS_REGION"/>
    <property type="match status" value="2"/>
</dbReference>
<evidence type="ECO:0000256" key="14">
    <source>
        <dbReference type="ARBA" id="ARBA00023163"/>
    </source>
</evidence>
<feature type="compositionally biased region" description="Polar residues" evidence="20">
    <location>
        <begin position="1697"/>
        <end position="1716"/>
    </location>
</feature>
<dbReference type="PANTHER" id="PTHR13831">
    <property type="entry name" value="MEMBER OF THE HIR1 FAMILY OF WD-REPEAT PROTEINS"/>
    <property type="match status" value="1"/>
</dbReference>
<dbReference type="GO" id="GO:0004252">
    <property type="term" value="F:serine-type endopeptidase activity"/>
    <property type="evidence" value="ECO:0007669"/>
    <property type="project" value="UniProtKB-UniRule"/>
</dbReference>
<feature type="repeat" description="WD" evidence="18">
    <location>
        <begin position="703"/>
        <end position="738"/>
    </location>
</feature>
<evidence type="ECO:0000256" key="6">
    <source>
        <dbReference type="ARBA" id="ARBA00022574"/>
    </source>
</evidence>
<dbReference type="Proteomes" id="UP000298416">
    <property type="component" value="Unassembled WGS sequence"/>
</dbReference>
<feature type="domain" description="CAF1B/HIR1 beta-propeller" evidence="25">
    <location>
        <begin position="695"/>
        <end position="1064"/>
    </location>
</feature>
<dbReference type="PRINTS" id="PR00723">
    <property type="entry name" value="SUBTILISIN"/>
</dbReference>
<evidence type="ECO:0000256" key="11">
    <source>
        <dbReference type="ARBA" id="ARBA00022853"/>
    </source>
</evidence>
<dbReference type="Gene3D" id="3.50.30.30">
    <property type="match status" value="1"/>
</dbReference>
<feature type="repeat" description="WD" evidence="18">
    <location>
        <begin position="857"/>
        <end position="898"/>
    </location>
</feature>
<evidence type="ECO:0000313" key="26">
    <source>
        <dbReference type="EMBL" id="KAG6417289.1"/>
    </source>
</evidence>
<evidence type="ECO:0000256" key="20">
    <source>
        <dbReference type="SAM" id="MobiDB-lite"/>
    </source>
</evidence>
<evidence type="ECO:0000256" key="4">
    <source>
        <dbReference type="ARBA" id="ARBA00021597"/>
    </source>
</evidence>
<dbReference type="Pfam" id="PF24105">
    <property type="entry name" value="Beta-prop_CAF1B_HIR1"/>
    <property type="match status" value="1"/>
</dbReference>
<keyword evidence="6 18" id="KW-0853">WD repeat</keyword>
<evidence type="ECO:0000256" key="18">
    <source>
        <dbReference type="PROSITE-ProRule" id="PRU00221"/>
    </source>
</evidence>
<keyword evidence="13" id="KW-0175">Coiled coil</keyword>
<evidence type="ECO:0000313" key="27">
    <source>
        <dbReference type="Proteomes" id="UP000298416"/>
    </source>
</evidence>
<feature type="repeat" description="WD" evidence="18">
    <location>
        <begin position="756"/>
        <end position="786"/>
    </location>
</feature>
<keyword evidence="15" id="KW-0539">Nucleus</keyword>
<keyword evidence="12" id="KW-0805">Transcription regulation</keyword>
<feature type="compositionally biased region" description="Polar residues" evidence="20">
    <location>
        <begin position="1635"/>
        <end position="1651"/>
    </location>
</feature>